<dbReference type="WBParaSite" id="HPBE_0002271401-mRNA-1">
    <property type="protein sequence ID" value="HPBE_0002271401-mRNA-1"/>
    <property type="gene ID" value="HPBE_0002271401"/>
</dbReference>
<feature type="compositionally biased region" description="Polar residues" evidence="1">
    <location>
        <begin position="74"/>
        <end position="87"/>
    </location>
</feature>
<feature type="compositionally biased region" description="Acidic residues" evidence="1">
    <location>
        <begin position="307"/>
        <end position="327"/>
    </location>
</feature>
<dbReference type="EMBL" id="UZAH01034275">
    <property type="protein sequence ID" value="VDP34281.1"/>
    <property type="molecule type" value="Genomic_DNA"/>
</dbReference>
<protein>
    <submittedName>
        <fullName evidence="4">DUF1767 domain-containing protein</fullName>
    </submittedName>
</protein>
<dbReference type="Proteomes" id="UP000050761">
    <property type="component" value="Unassembled WGS sequence"/>
</dbReference>
<feature type="region of interest" description="Disordered" evidence="1">
    <location>
        <begin position="57"/>
        <end position="87"/>
    </location>
</feature>
<feature type="region of interest" description="Disordered" evidence="1">
    <location>
        <begin position="152"/>
        <end position="174"/>
    </location>
</feature>
<proteinExistence type="predicted"/>
<feature type="compositionally biased region" description="Polar residues" evidence="1">
    <location>
        <begin position="57"/>
        <end position="66"/>
    </location>
</feature>
<sequence>MGMIEEELVRAEVHLQDIKNQDPAAASSGVSGGIIGAIRKTSDAFLHSIHLIPAAPQQEQAQTNMPSMPATEESAAQVNSSYRKSEECQTLSTSGKVLGRFTDSKLWEEHLQNLYLLWYESYCLVSLPAVKCTGITKYIEEAHISEYRGRDTATWAGGNGQDRDKDNQKDAEVRGAPRTMSMIDVWDRVVVDIKVVNGQGRAQEVPRNLWSYRRLETLHLQECALTDEDIAGVEHVNRRVKYCLDLPRRRVRPDNEAMELPVTLCVVKELLVDVQSLVARKCVGSARELCPKISRLNYSDVNIEDEGIGEGLQEEGAEYDGEGQMESDGDRGSEDEGDGAAAMDTDDEEPRP</sequence>
<feature type="compositionally biased region" description="Acidic residues" evidence="1">
    <location>
        <begin position="335"/>
        <end position="352"/>
    </location>
</feature>
<dbReference type="AlphaFoldDB" id="A0A3P8CPE0"/>
<name>A0A3P8CPE0_HELPZ</name>
<accession>A0A3P8CPE0</accession>
<evidence type="ECO:0000256" key="1">
    <source>
        <dbReference type="SAM" id="MobiDB-lite"/>
    </source>
</evidence>
<gene>
    <name evidence="2" type="ORF">HPBE_LOCUS22713</name>
</gene>
<dbReference type="OrthoDB" id="5871068at2759"/>
<evidence type="ECO:0000313" key="3">
    <source>
        <dbReference type="Proteomes" id="UP000050761"/>
    </source>
</evidence>
<evidence type="ECO:0000313" key="2">
    <source>
        <dbReference type="EMBL" id="VDP34281.1"/>
    </source>
</evidence>
<feature type="region of interest" description="Disordered" evidence="1">
    <location>
        <begin position="307"/>
        <end position="352"/>
    </location>
</feature>
<feature type="compositionally biased region" description="Basic and acidic residues" evidence="1">
    <location>
        <begin position="161"/>
        <end position="174"/>
    </location>
</feature>
<evidence type="ECO:0000313" key="4">
    <source>
        <dbReference type="WBParaSite" id="HPBE_0002271401-mRNA-1"/>
    </source>
</evidence>
<organism evidence="2">
    <name type="scientific">Heligmosomoides polygyrus</name>
    <name type="common">Parasitic roundworm</name>
    <dbReference type="NCBI Taxonomy" id="6339"/>
    <lineage>
        <taxon>Eukaryota</taxon>
        <taxon>Metazoa</taxon>
        <taxon>Ecdysozoa</taxon>
        <taxon>Nematoda</taxon>
        <taxon>Chromadorea</taxon>
        <taxon>Rhabditida</taxon>
        <taxon>Rhabditina</taxon>
        <taxon>Rhabditomorpha</taxon>
        <taxon>Strongyloidea</taxon>
        <taxon>Heligmosomidae</taxon>
        <taxon>Heligmosomoides</taxon>
    </lineage>
</organism>
<reference evidence="4" key="2">
    <citation type="submission" date="2019-09" db="UniProtKB">
        <authorList>
            <consortium name="WormBaseParasite"/>
        </authorList>
    </citation>
    <scope>IDENTIFICATION</scope>
</reference>
<reference evidence="2 3" key="1">
    <citation type="submission" date="2018-11" db="EMBL/GenBank/DDBJ databases">
        <authorList>
            <consortium name="Pathogen Informatics"/>
        </authorList>
    </citation>
    <scope>NUCLEOTIDE SEQUENCE [LARGE SCALE GENOMIC DNA]</scope>
</reference>
<keyword evidence="3" id="KW-1185">Reference proteome</keyword>